<dbReference type="InterPro" id="IPR011989">
    <property type="entry name" value="ARM-like"/>
</dbReference>
<dbReference type="InterPro" id="IPR016024">
    <property type="entry name" value="ARM-type_fold"/>
</dbReference>
<dbReference type="eggNOG" id="COG1413">
    <property type="taxonomic scope" value="Bacteria"/>
</dbReference>
<proteinExistence type="predicted"/>
<dbReference type="SUPFAM" id="SSF48371">
    <property type="entry name" value="ARM repeat"/>
    <property type="match status" value="1"/>
</dbReference>
<feature type="transmembrane region" description="Helical" evidence="1">
    <location>
        <begin position="6"/>
        <end position="24"/>
    </location>
</feature>
<keyword evidence="1" id="KW-1133">Transmembrane helix</keyword>
<protein>
    <submittedName>
        <fullName evidence="2">FOG: HEAT repeat</fullName>
    </submittedName>
</protein>
<dbReference type="Gene3D" id="1.25.10.10">
    <property type="entry name" value="Leucine-rich Repeat Variant"/>
    <property type="match status" value="3"/>
</dbReference>
<sequence>MIQKYLNYLIFGGIVLVVVGLAALHSHHMHQLLYNLTHGTPAQRAAAAKELIAEEQFSDTIAGETKEMRAQAAIALADLGNADAVKQAVQMLKDQDKIVRDQALRTLKQIGAASADNIKALVDGLSDSDINVRQGVIRALTDPDGIGPRQNPDVVQALVNELKSSSDARGPVGDVLSSKAFDPAANNRSVPALMALLDDKDDGVKIGAANALGKIGDPHAVPKLIAVLQNPATTTQVRTAVIAAIGLIADPSSEPVLAQAVLDPSVDSEARAQAAAGLGRIATPHAISTLLKTLTDYDLNLRTAAISALSVAARPGEDSPPNHAVVQQLIQALANPQKEIRLGVAQALIPVHDPETDPSLARLLQTDTQDADVRAAAAKALGFPGNRGGIAPLVAALNDPSGTVAEAATQALGQIGPAAAPTLISLLAKGGTTAYYASTALGDLLGSDYGHEILMQLATALKSANPTLQRWAAVALGNTDLAGAKDILEQLAKSSDADVAYVAQQQLNRFEQAQQ</sequence>
<dbReference type="InterPro" id="IPR004155">
    <property type="entry name" value="PBS_lyase_HEAT"/>
</dbReference>
<reference evidence="3" key="1">
    <citation type="submission" date="2013-03" db="EMBL/GenBank/DDBJ databases">
        <title>Genome sequence of Chthonomonas calidirosea, the first sequenced genome from the Armatimonadetes phylum (formally candidate division OP10).</title>
        <authorList>
            <person name="Lee K.C.Y."/>
            <person name="Morgan X.C."/>
            <person name="Dunfield P.F."/>
            <person name="Tamas I."/>
            <person name="Houghton K.M."/>
            <person name="Vyssotski M."/>
            <person name="Ryan J.L.J."/>
            <person name="Lagutin K."/>
            <person name="McDonald I.R."/>
            <person name="Stott M.B."/>
        </authorList>
    </citation>
    <scope>NUCLEOTIDE SEQUENCE [LARGE SCALE GENOMIC DNA]</scope>
    <source>
        <strain evidence="3">DSM 23976 / ICMP 18418 / T49</strain>
    </source>
</reference>
<accession>S0EVU4</accession>
<keyword evidence="1" id="KW-0812">Transmembrane</keyword>
<organism evidence="2 3">
    <name type="scientific">Chthonomonas calidirosea (strain DSM 23976 / ICMP 18418 / T49)</name>
    <dbReference type="NCBI Taxonomy" id="1303518"/>
    <lineage>
        <taxon>Bacteria</taxon>
        <taxon>Bacillati</taxon>
        <taxon>Armatimonadota</taxon>
        <taxon>Chthonomonadia</taxon>
        <taxon>Chthonomonadales</taxon>
        <taxon>Chthonomonadaceae</taxon>
        <taxon>Chthonomonas</taxon>
    </lineage>
</organism>
<evidence type="ECO:0000256" key="1">
    <source>
        <dbReference type="SAM" id="Phobius"/>
    </source>
</evidence>
<dbReference type="STRING" id="454171.CP488_01981"/>
<dbReference type="PATRIC" id="fig|1303518.3.peg.2181"/>
<evidence type="ECO:0000313" key="3">
    <source>
        <dbReference type="Proteomes" id="UP000014227"/>
    </source>
</evidence>
<evidence type="ECO:0000313" key="2">
    <source>
        <dbReference type="EMBL" id="CCW35916.1"/>
    </source>
</evidence>
<dbReference type="PANTHER" id="PTHR12697:SF5">
    <property type="entry name" value="DEOXYHYPUSINE HYDROXYLASE"/>
    <property type="match status" value="1"/>
</dbReference>
<keyword evidence="1" id="KW-0472">Membrane</keyword>
<dbReference type="AlphaFoldDB" id="S0EVU4"/>
<dbReference type="KEGG" id="ccz:CCALI_02109"/>
<dbReference type="Pfam" id="PF13646">
    <property type="entry name" value="HEAT_2"/>
    <property type="match status" value="4"/>
</dbReference>
<dbReference type="PANTHER" id="PTHR12697">
    <property type="entry name" value="PBS LYASE HEAT-LIKE PROTEIN"/>
    <property type="match status" value="1"/>
</dbReference>
<dbReference type="HOGENOM" id="CLU_528638_0_0_0"/>
<name>S0EVU4_CHTCT</name>
<dbReference type="RefSeq" id="WP_016483439.1">
    <property type="nucleotide sequence ID" value="NC_021487.1"/>
</dbReference>
<dbReference type="OrthoDB" id="454552at2"/>
<keyword evidence="3" id="KW-1185">Reference proteome</keyword>
<dbReference type="SMART" id="SM00567">
    <property type="entry name" value="EZ_HEAT"/>
    <property type="match status" value="9"/>
</dbReference>
<gene>
    <name evidence="2" type="ORF">CCALI_02109</name>
</gene>
<dbReference type="Proteomes" id="UP000014227">
    <property type="component" value="Chromosome I"/>
</dbReference>
<dbReference type="EMBL" id="HF951689">
    <property type="protein sequence ID" value="CCW35916.1"/>
    <property type="molecule type" value="Genomic_DNA"/>
</dbReference>
<dbReference type="InParanoid" id="S0EVU4"/>
<dbReference type="GO" id="GO:0016491">
    <property type="term" value="F:oxidoreductase activity"/>
    <property type="evidence" value="ECO:0007669"/>
    <property type="project" value="TreeGrafter"/>
</dbReference>